<keyword evidence="2" id="KW-1185">Reference proteome</keyword>
<sequence length="406" mass="46939">MKYVQRSYQEQNPNYQQYNQPMQIPHNNPIGNVNQQYVPMKSPGQQSIYIAGTTPSQPIVLYPRPLPRPFNPVNMQIYQRPTLQQAQFSVPRLYSSMRPCMEILARHADEYHFTYTGPESCGAGYHVGYGDVVGLQYHLDSSPVPVDSNYFEFADKQEPLVLIASTYCSGRKLISILKCLKDYKAKFSKFDPKTQKTALHRLFDNTALRKDVTERSGGVRKYVDCVTSYDDVQRNCNINARDYEGKTILTFYMIDQFYAIKPEEKKEIVSLLLECGADPNEGCSIKSIFYTFEAPTALFMAIHYDWPTDILLQICKKGCYVNMKDSKQRNVLSLVTSERKPDYMRWLLENCADLSKSESLESALKHSGNKLSRESLILRFFNNGKRKKVFRQEMHDKRISSRDNMN</sequence>
<reference evidence="1" key="1">
    <citation type="submission" date="2021-06" db="EMBL/GenBank/DDBJ databases">
        <authorList>
            <person name="Kallberg Y."/>
            <person name="Tangrot J."/>
            <person name="Rosling A."/>
        </authorList>
    </citation>
    <scope>NUCLEOTIDE SEQUENCE</scope>
    <source>
        <strain evidence="1">MA453B</strain>
    </source>
</reference>
<dbReference type="EMBL" id="CAJVPY010007087">
    <property type="protein sequence ID" value="CAG8674866.1"/>
    <property type="molecule type" value="Genomic_DNA"/>
</dbReference>
<dbReference type="InterPro" id="IPR036770">
    <property type="entry name" value="Ankyrin_rpt-contain_sf"/>
</dbReference>
<proteinExistence type="predicted"/>
<dbReference type="AlphaFoldDB" id="A0A9N9HH03"/>
<accession>A0A9N9HH03</accession>
<dbReference type="SUPFAM" id="SSF48403">
    <property type="entry name" value="Ankyrin repeat"/>
    <property type="match status" value="1"/>
</dbReference>
<protein>
    <submittedName>
        <fullName evidence="1">3384_t:CDS:1</fullName>
    </submittedName>
</protein>
<name>A0A9N9HH03_9GLOM</name>
<dbReference type="Gene3D" id="1.25.40.20">
    <property type="entry name" value="Ankyrin repeat-containing domain"/>
    <property type="match status" value="1"/>
</dbReference>
<gene>
    <name evidence="1" type="ORF">DERYTH_LOCUS11456</name>
</gene>
<organism evidence="1 2">
    <name type="scientific">Dentiscutata erythropus</name>
    <dbReference type="NCBI Taxonomy" id="1348616"/>
    <lineage>
        <taxon>Eukaryota</taxon>
        <taxon>Fungi</taxon>
        <taxon>Fungi incertae sedis</taxon>
        <taxon>Mucoromycota</taxon>
        <taxon>Glomeromycotina</taxon>
        <taxon>Glomeromycetes</taxon>
        <taxon>Diversisporales</taxon>
        <taxon>Gigasporaceae</taxon>
        <taxon>Dentiscutata</taxon>
    </lineage>
</organism>
<evidence type="ECO:0000313" key="1">
    <source>
        <dbReference type="EMBL" id="CAG8674866.1"/>
    </source>
</evidence>
<dbReference type="Proteomes" id="UP000789405">
    <property type="component" value="Unassembled WGS sequence"/>
</dbReference>
<dbReference type="OrthoDB" id="2442332at2759"/>
<comment type="caution">
    <text evidence="1">The sequence shown here is derived from an EMBL/GenBank/DDBJ whole genome shotgun (WGS) entry which is preliminary data.</text>
</comment>
<evidence type="ECO:0000313" key="2">
    <source>
        <dbReference type="Proteomes" id="UP000789405"/>
    </source>
</evidence>